<reference evidence="1" key="1">
    <citation type="submission" date="2020-08" db="EMBL/GenBank/DDBJ databases">
        <authorList>
            <person name="Uke A."/>
            <person name="Chhe C."/>
            <person name="Baramee S."/>
            <person name="Kosugi A."/>
        </authorList>
    </citation>
    <scope>NUCLEOTIDE SEQUENCE</scope>
    <source>
        <strain evidence="1">DA-C8</strain>
    </source>
</reference>
<evidence type="ECO:0000313" key="1">
    <source>
        <dbReference type="EMBL" id="GFR37938.1"/>
    </source>
</evidence>
<gene>
    <name evidence="1" type="ORF">PRECH8_12340</name>
</gene>
<protein>
    <submittedName>
        <fullName evidence="1">Uncharacterized protein</fullName>
    </submittedName>
</protein>
<organism evidence="1 2">
    <name type="scientific">Insulibacter thermoxylanivorax</name>
    <dbReference type="NCBI Taxonomy" id="2749268"/>
    <lineage>
        <taxon>Bacteria</taxon>
        <taxon>Bacillati</taxon>
        <taxon>Bacillota</taxon>
        <taxon>Bacilli</taxon>
        <taxon>Bacillales</taxon>
        <taxon>Paenibacillaceae</taxon>
        <taxon>Insulibacter</taxon>
    </lineage>
</organism>
<comment type="caution">
    <text evidence="1">The sequence shown here is derived from an EMBL/GenBank/DDBJ whole genome shotgun (WGS) entry which is preliminary data.</text>
</comment>
<reference evidence="1" key="2">
    <citation type="journal article" date="2021" name="Data Brief">
        <title>Draft genome sequence data of the facultative, thermophilic, xylanolytic bacterium Paenibacillus sp. strain DA-C8.</title>
        <authorList>
            <person name="Chhe C."/>
            <person name="Uke A."/>
            <person name="Baramee S."/>
            <person name="Ungkulpasvich U."/>
            <person name="Tachaapaikoon C."/>
            <person name="Pason P."/>
            <person name="Waeonukul R."/>
            <person name="Ratanakhanokchai K."/>
            <person name="Kosugi A."/>
        </authorList>
    </citation>
    <scope>NUCLEOTIDE SEQUENCE</scope>
    <source>
        <strain evidence="1">DA-C8</strain>
    </source>
</reference>
<accession>A0A916QF57</accession>
<evidence type="ECO:0000313" key="2">
    <source>
        <dbReference type="Proteomes" id="UP000654993"/>
    </source>
</evidence>
<sequence length="57" mass="6002">MIRSCHFSYDDAGSDFFALMSNAAAVRCGADDGLEEKMSEMTLPSAGTSTVEASYGV</sequence>
<name>A0A916QF57_9BACL</name>
<dbReference type="EMBL" id="BMAQ01000009">
    <property type="protein sequence ID" value="GFR37938.1"/>
    <property type="molecule type" value="Genomic_DNA"/>
</dbReference>
<dbReference type="AlphaFoldDB" id="A0A916QF57"/>
<proteinExistence type="predicted"/>
<keyword evidence="2" id="KW-1185">Reference proteome</keyword>
<dbReference type="Proteomes" id="UP000654993">
    <property type="component" value="Unassembled WGS sequence"/>
</dbReference>